<evidence type="ECO:0000256" key="2">
    <source>
        <dbReference type="ARBA" id="ARBA00022723"/>
    </source>
</evidence>
<keyword evidence="1" id="KW-0645">Protease</keyword>
<evidence type="ECO:0000259" key="6">
    <source>
        <dbReference type="Pfam" id="PF14464"/>
    </source>
</evidence>
<dbReference type="Pfam" id="PF14464">
    <property type="entry name" value="Prok-JAB"/>
    <property type="match status" value="1"/>
</dbReference>
<keyword evidence="3" id="KW-0378">Hydrolase</keyword>
<name>A0A1H2T6X9_9BACL</name>
<feature type="domain" description="JAB" evidence="6">
    <location>
        <begin position="14"/>
        <end position="109"/>
    </location>
</feature>
<evidence type="ECO:0000256" key="1">
    <source>
        <dbReference type="ARBA" id="ARBA00022670"/>
    </source>
</evidence>
<dbReference type="GO" id="GO:0046872">
    <property type="term" value="F:metal ion binding"/>
    <property type="evidence" value="ECO:0007669"/>
    <property type="project" value="UniProtKB-KW"/>
</dbReference>
<dbReference type="GO" id="GO:0000502">
    <property type="term" value="C:proteasome complex"/>
    <property type="evidence" value="ECO:0007669"/>
    <property type="project" value="UniProtKB-KW"/>
</dbReference>
<dbReference type="RefSeq" id="WP_052012277.1">
    <property type="nucleotide sequence ID" value="NZ_BSRA01000007.1"/>
</dbReference>
<organism evidence="7 8">
    <name type="scientific">Alicyclobacillus hesperidum</name>
    <dbReference type="NCBI Taxonomy" id="89784"/>
    <lineage>
        <taxon>Bacteria</taxon>
        <taxon>Bacillati</taxon>
        <taxon>Bacillota</taxon>
        <taxon>Bacilli</taxon>
        <taxon>Bacillales</taxon>
        <taxon>Alicyclobacillaceae</taxon>
        <taxon>Alicyclobacillus</taxon>
    </lineage>
</organism>
<evidence type="ECO:0000313" key="8">
    <source>
        <dbReference type="Proteomes" id="UP000182589"/>
    </source>
</evidence>
<dbReference type="GO" id="GO:0008237">
    <property type="term" value="F:metallopeptidase activity"/>
    <property type="evidence" value="ECO:0007669"/>
    <property type="project" value="UniProtKB-KW"/>
</dbReference>
<evidence type="ECO:0000256" key="5">
    <source>
        <dbReference type="ARBA" id="ARBA00023049"/>
    </source>
</evidence>
<dbReference type="Gene3D" id="3.40.140.10">
    <property type="entry name" value="Cytidine Deaminase, domain 2"/>
    <property type="match status" value="1"/>
</dbReference>
<sequence length="123" mass="13930">MTLWTETSHSLPKEILCELTSIAVASHPYECVGLVVWRRRYWTVPLPAIASPRSVLVDPAVLIPTLYLLDHHSVCIVASFHSHPNGLERPSKLDDGFRLYGGSHILLVREHESFTPRTFIWSS</sequence>
<gene>
    <name evidence="7" type="ORF">SAMN04489725_105103</name>
</gene>
<dbReference type="AlphaFoldDB" id="A0A1H2T6X9"/>
<protein>
    <submittedName>
        <fullName evidence="7">Proteasome lid subunit RPN8/RPN11, contains Jab1/MPN metalloenzyme (JAMM) motif</fullName>
    </submittedName>
</protein>
<proteinExistence type="predicted"/>
<dbReference type="EMBL" id="FNOJ01000005">
    <property type="protein sequence ID" value="SDW39641.1"/>
    <property type="molecule type" value="Genomic_DNA"/>
</dbReference>
<keyword evidence="8" id="KW-1185">Reference proteome</keyword>
<evidence type="ECO:0000313" key="7">
    <source>
        <dbReference type="EMBL" id="SDW39641.1"/>
    </source>
</evidence>
<evidence type="ECO:0000256" key="3">
    <source>
        <dbReference type="ARBA" id="ARBA00022801"/>
    </source>
</evidence>
<dbReference type="InterPro" id="IPR028090">
    <property type="entry name" value="JAB_dom_prok"/>
</dbReference>
<dbReference type="GO" id="GO:0006508">
    <property type="term" value="P:proteolysis"/>
    <property type="evidence" value="ECO:0007669"/>
    <property type="project" value="UniProtKB-KW"/>
</dbReference>
<dbReference type="STRING" id="89784.SAMN04489725_105103"/>
<keyword evidence="5" id="KW-0482">Metalloprotease</keyword>
<evidence type="ECO:0000256" key="4">
    <source>
        <dbReference type="ARBA" id="ARBA00022833"/>
    </source>
</evidence>
<dbReference type="Proteomes" id="UP000182589">
    <property type="component" value="Unassembled WGS sequence"/>
</dbReference>
<dbReference type="SUPFAM" id="SSF102712">
    <property type="entry name" value="JAB1/MPN domain"/>
    <property type="match status" value="1"/>
</dbReference>
<keyword evidence="7" id="KW-0647">Proteasome</keyword>
<accession>A0A1H2T6X9</accession>
<reference evidence="8" key="1">
    <citation type="submission" date="2016-10" db="EMBL/GenBank/DDBJ databases">
        <authorList>
            <person name="Varghese N."/>
        </authorList>
    </citation>
    <scope>NUCLEOTIDE SEQUENCE [LARGE SCALE GENOMIC DNA]</scope>
    <source>
        <strain evidence="8">DSM 12489</strain>
    </source>
</reference>
<keyword evidence="2" id="KW-0479">Metal-binding</keyword>
<keyword evidence="4" id="KW-0862">Zinc</keyword>